<comment type="caution">
    <text evidence="2">The sequence shown here is derived from an EMBL/GenBank/DDBJ whole genome shotgun (WGS) entry which is preliminary data.</text>
</comment>
<name>A0A936F1K6_9BACT</name>
<dbReference type="EMBL" id="JADKCH010000005">
    <property type="protein sequence ID" value="MBK8572457.1"/>
    <property type="molecule type" value="Genomic_DNA"/>
</dbReference>
<accession>A0A936F1K6</accession>
<dbReference type="Proteomes" id="UP000709959">
    <property type="component" value="Unassembled WGS sequence"/>
</dbReference>
<keyword evidence="1" id="KW-0812">Transmembrane</keyword>
<dbReference type="AlphaFoldDB" id="A0A936F1K6"/>
<keyword evidence="1" id="KW-0472">Membrane</keyword>
<feature type="transmembrane region" description="Helical" evidence="1">
    <location>
        <begin position="29"/>
        <end position="50"/>
    </location>
</feature>
<feature type="transmembrane region" description="Helical" evidence="1">
    <location>
        <begin position="62"/>
        <end position="84"/>
    </location>
</feature>
<organism evidence="2 3">
    <name type="scientific">Candidatus Geothrix odensensis</name>
    <dbReference type="NCBI Taxonomy" id="2954440"/>
    <lineage>
        <taxon>Bacteria</taxon>
        <taxon>Pseudomonadati</taxon>
        <taxon>Acidobacteriota</taxon>
        <taxon>Holophagae</taxon>
        <taxon>Holophagales</taxon>
        <taxon>Holophagaceae</taxon>
        <taxon>Geothrix</taxon>
    </lineage>
</organism>
<protein>
    <submittedName>
        <fullName evidence="2">Uncharacterized protein</fullName>
    </submittedName>
</protein>
<sequence>MAKTTFGSHFWYWAEPIGWYAKYRSWPTYLAKSLLVLIEVWITTSVFESLQSAYGEFAKPFLILVMIFIPVYLAVAALLAWTGYKLRMPIPTKS</sequence>
<proteinExistence type="predicted"/>
<gene>
    <name evidence="2" type="ORF">IPN91_07345</name>
</gene>
<evidence type="ECO:0000313" key="2">
    <source>
        <dbReference type="EMBL" id="MBK8572457.1"/>
    </source>
</evidence>
<keyword evidence="1" id="KW-1133">Transmembrane helix</keyword>
<evidence type="ECO:0000256" key="1">
    <source>
        <dbReference type="SAM" id="Phobius"/>
    </source>
</evidence>
<evidence type="ECO:0000313" key="3">
    <source>
        <dbReference type="Proteomes" id="UP000709959"/>
    </source>
</evidence>
<reference evidence="2 3" key="1">
    <citation type="submission" date="2020-10" db="EMBL/GenBank/DDBJ databases">
        <title>Connecting structure to function with the recovery of over 1000 high-quality activated sludge metagenome-assembled genomes encoding full-length rRNA genes using long-read sequencing.</title>
        <authorList>
            <person name="Singleton C.M."/>
            <person name="Petriglieri F."/>
            <person name="Kristensen J.M."/>
            <person name="Kirkegaard R.H."/>
            <person name="Michaelsen T.Y."/>
            <person name="Andersen M.H."/>
            <person name="Karst S.M."/>
            <person name="Dueholm M.S."/>
            <person name="Nielsen P.H."/>
            <person name="Albertsen M."/>
        </authorList>
    </citation>
    <scope>NUCLEOTIDE SEQUENCE [LARGE SCALE GENOMIC DNA]</scope>
    <source>
        <strain evidence="2">OdNE_18-Q3-R46-58_MAXAC.008</strain>
    </source>
</reference>